<sequence length="80" mass="8859">MARGLAGDSSRKAHCRVVGMTEGGFIRGRKEGFGECVAGFCPMRSEEGVLAYELVEVRSDSQGRVRVRWCMPYDEGEEGR</sequence>
<proteinExistence type="predicted"/>
<gene>
    <name evidence="1" type="ORF">A3K55_02160</name>
</gene>
<name>A0A1F7SGK6_9BACT</name>
<organism evidence="1 2">
    <name type="scientific">Candidatus Shapirobacteria bacterium RBG_13_44_7</name>
    <dbReference type="NCBI Taxonomy" id="1802149"/>
    <lineage>
        <taxon>Bacteria</taxon>
        <taxon>Candidatus Shapironibacteriota</taxon>
    </lineage>
</organism>
<dbReference type="AlphaFoldDB" id="A0A1F7SGK6"/>
<dbReference type="Proteomes" id="UP000185874">
    <property type="component" value="Unassembled WGS sequence"/>
</dbReference>
<evidence type="ECO:0000313" key="2">
    <source>
        <dbReference type="Proteomes" id="UP000185874"/>
    </source>
</evidence>
<accession>A0A1F7SGK6</accession>
<comment type="caution">
    <text evidence="1">The sequence shown here is derived from an EMBL/GenBank/DDBJ whole genome shotgun (WGS) entry which is preliminary data.</text>
</comment>
<evidence type="ECO:0000313" key="1">
    <source>
        <dbReference type="EMBL" id="OGL52899.1"/>
    </source>
</evidence>
<reference evidence="1 2" key="1">
    <citation type="journal article" date="2016" name="Nat. Commun.">
        <title>Thousands of microbial genomes shed light on interconnected biogeochemical processes in an aquifer system.</title>
        <authorList>
            <person name="Anantharaman K."/>
            <person name="Brown C.T."/>
            <person name="Hug L.A."/>
            <person name="Sharon I."/>
            <person name="Castelle C.J."/>
            <person name="Probst A.J."/>
            <person name="Thomas B.C."/>
            <person name="Singh A."/>
            <person name="Wilkins M.J."/>
            <person name="Karaoz U."/>
            <person name="Brodie E.L."/>
            <person name="Williams K.H."/>
            <person name="Hubbard S.S."/>
            <person name="Banfield J.F."/>
        </authorList>
    </citation>
    <scope>NUCLEOTIDE SEQUENCE [LARGE SCALE GENOMIC DNA]</scope>
</reference>
<dbReference type="EMBL" id="MGDJ01000021">
    <property type="protein sequence ID" value="OGL52899.1"/>
    <property type="molecule type" value="Genomic_DNA"/>
</dbReference>
<protein>
    <submittedName>
        <fullName evidence="1">Uncharacterized protein</fullName>
    </submittedName>
</protein>